<dbReference type="AlphaFoldDB" id="A0A6J6N6E0"/>
<feature type="transmembrane region" description="Helical" evidence="1">
    <location>
        <begin position="21"/>
        <end position="46"/>
    </location>
</feature>
<dbReference type="EMBL" id="CAEZXK010000005">
    <property type="protein sequence ID" value="CAB4681657.1"/>
    <property type="molecule type" value="Genomic_DNA"/>
</dbReference>
<name>A0A6J6N6E0_9ZZZZ</name>
<proteinExistence type="predicted"/>
<dbReference type="Pfam" id="PF14110">
    <property type="entry name" value="DUF4282"/>
    <property type="match status" value="1"/>
</dbReference>
<dbReference type="InterPro" id="IPR025557">
    <property type="entry name" value="DUF4282"/>
</dbReference>
<reference evidence="2" key="1">
    <citation type="submission" date="2020-05" db="EMBL/GenBank/DDBJ databases">
        <authorList>
            <person name="Chiriac C."/>
            <person name="Salcher M."/>
            <person name="Ghai R."/>
            <person name="Kavagutti S V."/>
        </authorList>
    </citation>
    <scope>NUCLEOTIDE SEQUENCE</scope>
</reference>
<evidence type="ECO:0000313" key="2">
    <source>
        <dbReference type="EMBL" id="CAB4681657.1"/>
    </source>
</evidence>
<feature type="transmembrane region" description="Helical" evidence="1">
    <location>
        <begin position="52"/>
        <end position="74"/>
    </location>
</feature>
<evidence type="ECO:0000256" key="1">
    <source>
        <dbReference type="SAM" id="Phobius"/>
    </source>
</evidence>
<sequence length="93" mass="10308">MFFKKLFDTKFENFVTRDVARVLYIFMLALLAVGLLIAEIFGLLLLASDEGLFVEAILLMLVSPLVALVSLIIIRVGFESSIALVSIAENTKK</sequence>
<keyword evidence="1" id="KW-0812">Transmembrane</keyword>
<keyword evidence="1" id="KW-1133">Transmembrane helix</keyword>
<gene>
    <name evidence="2" type="ORF">UFOPK2370_00342</name>
</gene>
<keyword evidence="1" id="KW-0472">Membrane</keyword>
<accession>A0A6J6N6E0</accession>
<organism evidence="2">
    <name type="scientific">freshwater metagenome</name>
    <dbReference type="NCBI Taxonomy" id="449393"/>
    <lineage>
        <taxon>unclassified sequences</taxon>
        <taxon>metagenomes</taxon>
        <taxon>ecological metagenomes</taxon>
    </lineage>
</organism>
<protein>
    <submittedName>
        <fullName evidence="2">Unannotated protein</fullName>
    </submittedName>
</protein>